<comment type="caution">
    <text evidence="2">The sequence shown here is derived from an EMBL/GenBank/DDBJ whole genome shotgun (WGS) entry which is preliminary data.</text>
</comment>
<keyword evidence="1" id="KW-1133">Transmembrane helix</keyword>
<evidence type="ECO:0000256" key="1">
    <source>
        <dbReference type="SAM" id="Phobius"/>
    </source>
</evidence>
<sequence>MENFNEREKQLLQAAEKHTINHVNKVVWVMIVVTLVINIAPKLFG</sequence>
<feature type="transmembrane region" description="Helical" evidence="1">
    <location>
        <begin position="26"/>
        <end position="44"/>
    </location>
</feature>
<keyword evidence="3" id="KW-1185">Reference proteome</keyword>
<proteinExistence type="predicted"/>
<organism evidence="2 3">
    <name type="scientific">Agrobacterium deltaense NCPPB 1641</name>
    <dbReference type="NCBI Taxonomy" id="1183425"/>
    <lineage>
        <taxon>Bacteria</taxon>
        <taxon>Pseudomonadati</taxon>
        <taxon>Pseudomonadota</taxon>
        <taxon>Alphaproteobacteria</taxon>
        <taxon>Hyphomicrobiales</taxon>
        <taxon>Rhizobiaceae</taxon>
        <taxon>Rhizobium/Agrobacterium group</taxon>
        <taxon>Agrobacterium</taxon>
    </lineage>
</organism>
<name>A0A1S7U2R2_9HYPH</name>
<accession>A0A1S7U2R2</accession>
<dbReference type="Proteomes" id="UP000192140">
    <property type="component" value="Unassembled WGS sequence"/>
</dbReference>
<gene>
    <name evidence="2" type="ORF">AGR7A_Lc140079</name>
</gene>
<evidence type="ECO:0000313" key="2">
    <source>
        <dbReference type="EMBL" id="CVI61051.1"/>
    </source>
</evidence>
<dbReference type="AlphaFoldDB" id="A0A1S7U2R2"/>
<protein>
    <submittedName>
        <fullName evidence="2">Uncharacterized protein</fullName>
    </submittedName>
</protein>
<keyword evidence="1" id="KW-0812">Transmembrane</keyword>
<keyword evidence="1" id="KW-0472">Membrane</keyword>
<reference evidence="2" key="1">
    <citation type="submission" date="2016-01" db="EMBL/GenBank/DDBJ databases">
        <authorList>
            <person name="Regsiter A."/>
            <person name="william w."/>
        </authorList>
    </citation>
    <scope>NUCLEOTIDE SEQUENCE</scope>
    <source>
        <strain evidence="2">NCPPB 1641</strain>
    </source>
</reference>
<dbReference type="EMBL" id="FCNP01000035">
    <property type="protein sequence ID" value="CVI61051.1"/>
    <property type="molecule type" value="Genomic_DNA"/>
</dbReference>
<dbReference type="RefSeq" id="WP_162936109.1">
    <property type="nucleotide sequence ID" value="NZ_LT009776.1"/>
</dbReference>
<evidence type="ECO:0000313" key="3">
    <source>
        <dbReference type="Proteomes" id="UP000192140"/>
    </source>
</evidence>